<dbReference type="Pfam" id="PF12823">
    <property type="entry name" value="DUF3817"/>
    <property type="match status" value="1"/>
</dbReference>
<gene>
    <name evidence="8" type="ORF">C8D84_10222</name>
</gene>
<dbReference type="EMBL" id="QGGM01000002">
    <property type="protein sequence ID" value="PWK14548.1"/>
    <property type="molecule type" value="Genomic_DNA"/>
</dbReference>
<keyword evidence="4 6" id="KW-1133">Transmembrane helix</keyword>
<evidence type="ECO:0000256" key="3">
    <source>
        <dbReference type="ARBA" id="ARBA00022692"/>
    </source>
</evidence>
<feature type="transmembrane region" description="Helical" evidence="6">
    <location>
        <begin position="83"/>
        <end position="104"/>
    </location>
</feature>
<dbReference type="NCBIfam" id="TIGR03954">
    <property type="entry name" value="integ_memb_HG"/>
    <property type="match status" value="1"/>
</dbReference>
<dbReference type="InterPro" id="IPR023845">
    <property type="entry name" value="DUF3817_TM"/>
</dbReference>
<evidence type="ECO:0000256" key="5">
    <source>
        <dbReference type="ARBA" id="ARBA00023136"/>
    </source>
</evidence>
<reference evidence="8 9" key="1">
    <citation type="submission" date="2018-05" db="EMBL/GenBank/DDBJ databases">
        <title>Genomic Encyclopedia of Type Strains, Phase IV (KMG-IV): sequencing the most valuable type-strain genomes for metagenomic binning, comparative biology and taxonomic classification.</title>
        <authorList>
            <person name="Goeker M."/>
        </authorList>
    </citation>
    <scope>NUCLEOTIDE SEQUENCE [LARGE SCALE GENOMIC DNA]</scope>
    <source>
        <strain evidence="8 9">DSM 7229</strain>
    </source>
</reference>
<keyword evidence="9" id="KW-1185">Reference proteome</keyword>
<keyword evidence="5 6" id="KW-0472">Membrane</keyword>
<accession>A0A2V2A7M5</accession>
<evidence type="ECO:0000256" key="2">
    <source>
        <dbReference type="ARBA" id="ARBA00022475"/>
    </source>
</evidence>
<dbReference type="AlphaFoldDB" id="A0A2V2A7M5"/>
<proteinExistence type="predicted"/>
<evidence type="ECO:0000313" key="9">
    <source>
        <dbReference type="Proteomes" id="UP000245655"/>
    </source>
</evidence>
<dbReference type="PANTHER" id="PTHR40077:SF1">
    <property type="entry name" value="MEMBRANE PROTEIN"/>
    <property type="match status" value="1"/>
</dbReference>
<evidence type="ECO:0000259" key="7">
    <source>
        <dbReference type="Pfam" id="PF12823"/>
    </source>
</evidence>
<name>A0A2V2A7M5_PSYIM</name>
<dbReference type="PANTHER" id="PTHR40077">
    <property type="entry name" value="MEMBRANE PROTEIN-RELATED"/>
    <property type="match status" value="1"/>
</dbReference>
<evidence type="ECO:0000256" key="6">
    <source>
        <dbReference type="SAM" id="Phobius"/>
    </source>
</evidence>
<evidence type="ECO:0000313" key="8">
    <source>
        <dbReference type="EMBL" id="PWK14548.1"/>
    </source>
</evidence>
<feature type="transmembrane region" description="Helical" evidence="6">
    <location>
        <begin position="20"/>
        <end position="43"/>
    </location>
</feature>
<protein>
    <submittedName>
        <fullName evidence="8">Integral membrane protein</fullName>
    </submittedName>
</protein>
<organism evidence="8 9">
    <name type="scientific">Psychrobacter immobilis</name>
    <dbReference type="NCBI Taxonomy" id="498"/>
    <lineage>
        <taxon>Bacteria</taxon>
        <taxon>Pseudomonadati</taxon>
        <taxon>Pseudomonadota</taxon>
        <taxon>Gammaproteobacteria</taxon>
        <taxon>Moraxellales</taxon>
        <taxon>Moraxellaceae</taxon>
        <taxon>Psychrobacter</taxon>
    </lineage>
</organism>
<keyword evidence="2" id="KW-1003">Cell membrane</keyword>
<feature type="domain" description="DUF3817" evidence="7">
    <location>
        <begin position="22"/>
        <end position="109"/>
    </location>
</feature>
<dbReference type="GeneID" id="60254201"/>
<sequence length="116" mass="12757">MSQAQTTITETPHLTKDQNSVLKILTIMGYLEGTSFLLLLCIAMPLKYMMGIAEAVTYIGMAHGGLFIAYILILLIATTKIKMPLWAMPAGVLGSFLPLGPFIFDHLLKKSLNKKD</sequence>
<dbReference type="RefSeq" id="WP_109589693.1">
    <property type="nucleotide sequence ID" value="NZ_CAJGZY010000023.1"/>
</dbReference>
<evidence type="ECO:0000256" key="1">
    <source>
        <dbReference type="ARBA" id="ARBA00004651"/>
    </source>
</evidence>
<dbReference type="GO" id="GO:0005886">
    <property type="term" value="C:plasma membrane"/>
    <property type="evidence" value="ECO:0007669"/>
    <property type="project" value="UniProtKB-SubCell"/>
</dbReference>
<comment type="caution">
    <text evidence="8">The sequence shown here is derived from an EMBL/GenBank/DDBJ whole genome shotgun (WGS) entry which is preliminary data.</text>
</comment>
<feature type="transmembrane region" description="Helical" evidence="6">
    <location>
        <begin position="55"/>
        <end position="77"/>
    </location>
</feature>
<comment type="subcellular location">
    <subcellularLocation>
        <location evidence="1">Cell membrane</location>
        <topology evidence="1">Multi-pass membrane protein</topology>
    </subcellularLocation>
</comment>
<dbReference type="Proteomes" id="UP000245655">
    <property type="component" value="Unassembled WGS sequence"/>
</dbReference>
<evidence type="ECO:0000256" key="4">
    <source>
        <dbReference type="ARBA" id="ARBA00022989"/>
    </source>
</evidence>
<keyword evidence="3 6" id="KW-0812">Transmembrane</keyword>